<dbReference type="EMBL" id="PGGO01000020">
    <property type="protein sequence ID" value="PSH64370.1"/>
    <property type="molecule type" value="Genomic_DNA"/>
</dbReference>
<evidence type="ECO:0008006" key="3">
    <source>
        <dbReference type="Google" id="ProtNLM"/>
    </source>
</evidence>
<evidence type="ECO:0000313" key="1">
    <source>
        <dbReference type="EMBL" id="PSH64370.1"/>
    </source>
</evidence>
<sequence length="115" mass="12506">MTDNGISSAFDRAIFATFSPSESFVREIGCAKEEHMSQRAIDFVNNWISANVDASRPADMAHHDRRPKQLAAKCFADAEAAGISVSEIKDGLGDLEICMITAIDRAAMAKESRQA</sequence>
<organism evidence="1 2">
    <name type="scientific">Phyllobacterium brassicacearum</name>
    <dbReference type="NCBI Taxonomy" id="314235"/>
    <lineage>
        <taxon>Bacteria</taxon>
        <taxon>Pseudomonadati</taxon>
        <taxon>Pseudomonadota</taxon>
        <taxon>Alphaproteobacteria</taxon>
        <taxon>Hyphomicrobiales</taxon>
        <taxon>Phyllobacteriaceae</taxon>
        <taxon>Phyllobacterium</taxon>
    </lineage>
</organism>
<dbReference type="OrthoDB" id="8116629at2"/>
<keyword evidence="2" id="KW-1185">Reference proteome</keyword>
<gene>
    <name evidence="1" type="ORF">CU102_22055</name>
</gene>
<comment type="caution">
    <text evidence="1">The sequence shown here is derived from an EMBL/GenBank/DDBJ whole genome shotgun (WGS) entry which is preliminary data.</text>
</comment>
<name>A0A2P7BD19_9HYPH</name>
<evidence type="ECO:0000313" key="2">
    <source>
        <dbReference type="Proteomes" id="UP000241444"/>
    </source>
</evidence>
<reference evidence="2" key="1">
    <citation type="submission" date="2017-11" db="EMBL/GenBank/DDBJ databases">
        <authorList>
            <person name="Kuznetsova I."/>
            <person name="Sazanova A."/>
            <person name="Chirak E."/>
            <person name="Safronova V."/>
            <person name="Willems A."/>
        </authorList>
    </citation>
    <scope>NUCLEOTIDE SEQUENCE [LARGE SCALE GENOMIC DNA]</scope>
    <source>
        <strain evidence="2">STM 196</strain>
    </source>
</reference>
<protein>
    <recommendedName>
        <fullName evidence="3">DUF768 domain-containing protein</fullName>
    </recommendedName>
</protein>
<dbReference type="Pfam" id="PF05589">
    <property type="entry name" value="DUF768"/>
    <property type="match status" value="1"/>
</dbReference>
<dbReference type="AlphaFoldDB" id="A0A2P7BD19"/>
<dbReference type="Proteomes" id="UP000241444">
    <property type="component" value="Unassembled WGS sequence"/>
</dbReference>
<accession>A0A2P7BD19</accession>
<proteinExistence type="predicted"/>
<dbReference type="InterPro" id="IPR008486">
    <property type="entry name" value="DUF768"/>
</dbReference>